<reference evidence="3" key="1">
    <citation type="submission" date="2017-04" db="EMBL/GenBank/DDBJ databases">
        <title>Function of individual gut microbiota members based on whole genome sequencing of pure cultures obtained from chicken caecum.</title>
        <authorList>
            <person name="Medvecky M."/>
            <person name="Cejkova D."/>
            <person name="Polansky O."/>
            <person name="Karasova D."/>
            <person name="Kubasova T."/>
            <person name="Cizek A."/>
            <person name="Rychlik I."/>
        </authorList>
    </citation>
    <scope>NUCLEOTIDE SEQUENCE [LARGE SCALE GENOMIC DNA]</scope>
    <source>
        <strain evidence="3">An180</strain>
    </source>
</reference>
<evidence type="ECO:0008006" key="4">
    <source>
        <dbReference type="Google" id="ProtNLM"/>
    </source>
</evidence>
<evidence type="ECO:0000256" key="1">
    <source>
        <dbReference type="SAM" id="Phobius"/>
    </source>
</evidence>
<dbReference type="RefSeq" id="WP_087371987.1">
    <property type="nucleotide sequence ID" value="NZ_NFKK01000005.1"/>
</dbReference>
<proteinExistence type="predicted"/>
<dbReference type="PANTHER" id="PTHR34989">
    <property type="entry name" value="PROTEIN HDED"/>
    <property type="match status" value="1"/>
</dbReference>
<sequence length="192" mass="21283">MFVSFSGGGRRPDSILIPILYMVFGIPLILYPGMTGRLFCLALSIGAFVYAFAQLLRYFRAKRRGWTYTSDKLLGILFLIIGLFCLFGWRIILSFLPVMLGILLLIDALARLPMTIDAFQLGLPGRVPVLVSTLLPLILGIIMLTDPFGVTSMLIRFFGIGLIADGACALVAALYARRDSHSDDPWNGSRYR</sequence>
<feature type="transmembrane region" description="Helical" evidence="1">
    <location>
        <begin position="157"/>
        <end position="176"/>
    </location>
</feature>
<name>A0A1Y4LGC3_9FIRM</name>
<feature type="transmembrane region" description="Helical" evidence="1">
    <location>
        <begin position="76"/>
        <end position="106"/>
    </location>
</feature>
<organism evidence="2 3">
    <name type="scientific">Butyricicoccus pullicaecorum</name>
    <dbReference type="NCBI Taxonomy" id="501571"/>
    <lineage>
        <taxon>Bacteria</taxon>
        <taxon>Bacillati</taxon>
        <taxon>Bacillota</taxon>
        <taxon>Clostridia</taxon>
        <taxon>Eubacteriales</taxon>
        <taxon>Butyricicoccaceae</taxon>
        <taxon>Butyricicoccus</taxon>
    </lineage>
</organism>
<evidence type="ECO:0000313" key="3">
    <source>
        <dbReference type="Proteomes" id="UP000195897"/>
    </source>
</evidence>
<dbReference type="GO" id="GO:0005886">
    <property type="term" value="C:plasma membrane"/>
    <property type="evidence" value="ECO:0007669"/>
    <property type="project" value="TreeGrafter"/>
</dbReference>
<evidence type="ECO:0000313" key="2">
    <source>
        <dbReference type="EMBL" id="OUP53172.1"/>
    </source>
</evidence>
<dbReference type="AlphaFoldDB" id="A0A1Y4LGC3"/>
<keyword evidence="1" id="KW-1133">Transmembrane helix</keyword>
<accession>A0A1Y4LGC3</accession>
<dbReference type="Proteomes" id="UP000195897">
    <property type="component" value="Unassembled WGS sequence"/>
</dbReference>
<dbReference type="InterPro" id="IPR052712">
    <property type="entry name" value="Acid_resist_chaperone_HdeD"/>
</dbReference>
<keyword evidence="1" id="KW-0472">Membrane</keyword>
<keyword evidence="1" id="KW-0812">Transmembrane</keyword>
<comment type="caution">
    <text evidence="2">The sequence shown here is derived from an EMBL/GenBank/DDBJ whole genome shotgun (WGS) entry which is preliminary data.</text>
</comment>
<dbReference type="InterPro" id="IPR005325">
    <property type="entry name" value="DUF308_memb"/>
</dbReference>
<dbReference type="EMBL" id="NFKK01000005">
    <property type="protein sequence ID" value="OUP53172.1"/>
    <property type="molecule type" value="Genomic_DNA"/>
</dbReference>
<dbReference type="Pfam" id="PF03729">
    <property type="entry name" value="DUF308"/>
    <property type="match status" value="2"/>
</dbReference>
<gene>
    <name evidence="2" type="ORF">B5F17_06260</name>
</gene>
<dbReference type="PANTHER" id="PTHR34989:SF1">
    <property type="entry name" value="PROTEIN HDED"/>
    <property type="match status" value="1"/>
</dbReference>
<feature type="transmembrane region" description="Helical" evidence="1">
    <location>
        <begin position="38"/>
        <end position="56"/>
    </location>
</feature>
<feature type="transmembrane region" description="Helical" evidence="1">
    <location>
        <begin position="127"/>
        <end position="145"/>
    </location>
</feature>
<feature type="transmembrane region" description="Helical" evidence="1">
    <location>
        <begin position="15"/>
        <end position="31"/>
    </location>
</feature>
<protein>
    <recommendedName>
        <fullName evidence="4">DUF308 domain-containing protein</fullName>
    </recommendedName>
</protein>